<evidence type="ECO:0000256" key="7">
    <source>
        <dbReference type="ARBA" id="ARBA00038938"/>
    </source>
</evidence>
<keyword evidence="3 10" id="KW-0479">Metal-binding</keyword>
<dbReference type="InterPro" id="IPR015517">
    <property type="entry name" value="dCMP_deaminase-rel"/>
</dbReference>
<dbReference type="STRING" id="6573.A0A210QEF3"/>
<dbReference type="GO" id="GO:0008270">
    <property type="term" value="F:zinc ion binding"/>
    <property type="evidence" value="ECO:0007669"/>
    <property type="project" value="InterPro"/>
</dbReference>
<comment type="caution">
    <text evidence="12">The sequence shown here is derived from an EMBL/GenBank/DDBJ whole genome shotgun (WGS) entry which is preliminary data.</text>
</comment>
<evidence type="ECO:0000256" key="5">
    <source>
        <dbReference type="ARBA" id="ARBA00022801"/>
    </source>
</evidence>
<dbReference type="InterPro" id="IPR035105">
    <property type="entry name" value="Deoxycytidylate_deaminase_dom"/>
</dbReference>
<feature type="active site" description="Proton donor" evidence="9">
    <location>
        <position position="100"/>
    </location>
</feature>
<evidence type="ECO:0000256" key="2">
    <source>
        <dbReference type="ARBA" id="ARBA00006576"/>
    </source>
</evidence>
<feature type="binding site" evidence="10">
    <location>
        <position position="127"/>
    </location>
    <ligand>
        <name>Zn(2+)</name>
        <dbReference type="ChEBI" id="CHEBI:29105"/>
        <note>catalytic</note>
    </ligand>
</feature>
<evidence type="ECO:0000256" key="10">
    <source>
        <dbReference type="PIRSR" id="PIRSR006019-2"/>
    </source>
</evidence>
<name>A0A210QEF3_MIZYE</name>
<evidence type="ECO:0000259" key="11">
    <source>
        <dbReference type="PROSITE" id="PS51747"/>
    </source>
</evidence>
<sequence>MDTRAFNGTKTDDSPHHKLSDKRGWYINWDEYFMAIALVSAQRSKDPVTQVGACIVNKDNRIVGVGYNGMPNGCSDDDLPWGKSSTNILETKKFYVCHAEMNAIMNKISSNIEGCTIFVSLFPCNECTKIIIQSGIKSVVYYDDKNIHKAEAKASQVMLKKANIHIRYYMNFSVEC</sequence>
<dbReference type="PANTHER" id="PTHR11086:SF18">
    <property type="entry name" value="DEOXYCYTIDYLATE DEAMINASE"/>
    <property type="match status" value="1"/>
</dbReference>
<dbReference type="AlphaFoldDB" id="A0A210QEF3"/>
<dbReference type="PROSITE" id="PS00903">
    <property type="entry name" value="CYT_DCMP_DEAMINASES_1"/>
    <property type="match status" value="1"/>
</dbReference>
<evidence type="ECO:0000256" key="8">
    <source>
        <dbReference type="ARBA" id="ARBA00041763"/>
    </source>
</evidence>
<dbReference type="InterPro" id="IPR016473">
    <property type="entry name" value="dCMP_deaminase"/>
</dbReference>
<evidence type="ECO:0000256" key="6">
    <source>
        <dbReference type="ARBA" id="ARBA00022833"/>
    </source>
</evidence>
<dbReference type="CDD" id="cd01286">
    <property type="entry name" value="deoxycytidylate_deaminase"/>
    <property type="match status" value="1"/>
</dbReference>
<dbReference type="OrthoDB" id="6710946at2759"/>
<comment type="cofactor">
    <cofactor evidence="1 10">
        <name>Zn(2+)</name>
        <dbReference type="ChEBI" id="CHEBI:29105"/>
    </cofactor>
</comment>
<dbReference type="Pfam" id="PF00383">
    <property type="entry name" value="dCMP_cyt_deam_1"/>
    <property type="match status" value="1"/>
</dbReference>
<feature type="binding site" evidence="10">
    <location>
        <position position="124"/>
    </location>
    <ligand>
        <name>Zn(2+)</name>
        <dbReference type="ChEBI" id="CHEBI:29105"/>
        <note>catalytic</note>
    </ligand>
</feature>
<evidence type="ECO:0000256" key="1">
    <source>
        <dbReference type="ARBA" id="ARBA00001947"/>
    </source>
</evidence>
<feature type="domain" description="CMP/dCMP-type deaminase" evidence="11">
    <location>
        <begin position="28"/>
        <end position="158"/>
    </location>
</feature>
<comment type="similarity">
    <text evidence="2">Belongs to the cytidine and deoxycytidylate deaminase family.</text>
</comment>
<accession>A0A210QEF3</accession>
<feature type="binding site" evidence="10">
    <location>
        <position position="98"/>
    </location>
    <ligand>
        <name>Zn(2+)</name>
        <dbReference type="ChEBI" id="CHEBI:29105"/>
        <note>catalytic</note>
    </ligand>
</feature>
<dbReference type="InterPro" id="IPR002125">
    <property type="entry name" value="CMP_dCMP_dom"/>
</dbReference>
<dbReference type="GO" id="GO:0006220">
    <property type="term" value="P:pyrimidine nucleotide metabolic process"/>
    <property type="evidence" value="ECO:0007669"/>
    <property type="project" value="InterPro"/>
</dbReference>
<dbReference type="InterPro" id="IPR016192">
    <property type="entry name" value="APOBEC/CMP_deaminase_Zn-bd"/>
</dbReference>
<proteinExistence type="inferred from homology"/>
<reference evidence="12 13" key="1">
    <citation type="journal article" date="2017" name="Nat. Ecol. Evol.">
        <title>Scallop genome provides insights into evolution of bilaterian karyotype and development.</title>
        <authorList>
            <person name="Wang S."/>
            <person name="Zhang J."/>
            <person name="Jiao W."/>
            <person name="Li J."/>
            <person name="Xun X."/>
            <person name="Sun Y."/>
            <person name="Guo X."/>
            <person name="Huan P."/>
            <person name="Dong B."/>
            <person name="Zhang L."/>
            <person name="Hu X."/>
            <person name="Sun X."/>
            <person name="Wang J."/>
            <person name="Zhao C."/>
            <person name="Wang Y."/>
            <person name="Wang D."/>
            <person name="Huang X."/>
            <person name="Wang R."/>
            <person name="Lv J."/>
            <person name="Li Y."/>
            <person name="Zhang Z."/>
            <person name="Liu B."/>
            <person name="Lu W."/>
            <person name="Hui Y."/>
            <person name="Liang J."/>
            <person name="Zhou Z."/>
            <person name="Hou R."/>
            <person name="Li X."/>
            <person name="Liu Y."/>
            <person name="Li H."/>
            <person name="Ning X."/>
            <person name="Lin Y."/>
            <person name="Zhao L."/>
            <person name="Xing Q."/>
            <person name="Dou J."/>
            <person name="Li Y."/>
            <person name="Mao J."/>
            <person name="Guo H."/>
            <person name="Dou H."/>
            <person name="Li T."/>
            <person name="Mu C."/>
            <person name="Jiang W."/>
            <person name="Fu Q."/>
            <person name="Fu X."/>
            <person name="Miao Y."/>
            <person name="Liu J."/>
            <person name="Yu Q."/>
            <person name="Li R."/>
            <person name="Liao H."/>
            <person name="Li X."/>
            <person name="Kong Y."/>
            <person name="Jiang Z."/>
            <person name="Chourrout D."/>
            <person name="Li R."/>
            <person name="Bao Z."/>
        </authorList>
    </citation>
    <scope>NUCLEOTIDE SEQUENCE [LARGE SCALE GENOMIC DNA]</scope>
    <source>
        <strain evidence="12 13">PY_sf001</strain>
    </source>
</reference>
<dbReference type="EC" id="3.5.4.12" evidence="7"/>
<dbReference type="EMBL" id="NEDP02004037">
    <property type="protein sequence ID" value="OWF47068.1"/>
    <property type="molecule type" value="Genomic_DNA"/>
</dbReference>
<dbReference type="GO" id="GO:0005737">
    <property type="term" value="C:cytoplasm"/>
    <property type="evidence" value="ECO:0007669"/>
    <property type="project" value="TreeGrafter"/>
</dbReference>
<dbReference type="PIRSF" id="PIRSF006019">
    <property type="entry name" value="dCMP_deaminase"/>
    <property type="match status" value="1"/>
</dbReference>
<organism evidence="12 13">
    <name type="scientific">Mizuhopecten yessoensis</name>
    <name type="common">Japanese scallop</name>
    <name type="synonym">Patinopecten yessoensis</name>
    <dbReference type="NCBI Taxonomy" id="6573"/>
    <lineage>
        <taxon>Eukaryota</taxon>
        <taxon>Metazoa</taxon>
        <taxon>Spiralia</taxon>
        <taxon>Lophotrochozoa</taxon>
        <taxon>Mollusca</taxon>
        <taxon>Bivalvia</taxon>
        <taxon>Autobranchia</taxon>
        <taxon>Pteriomorphia</taxon>
        <taxon>Pectinida</taxon>
        <taxon>Pectinoidea</taxon>
        <taxon>Pectinidae</taxon>
        <taxon>Mizuhopecten</taxon>
    </lineage>
</organism>
<keyword evidence="6 10" id="KW-0862">Zinc</keyword>
<evidence type="ECO:0000313" key="12">
    <source>
        <dbReference type="EMBL" id="OWF47068.1"/>
    </source>
</evidence>
<dbReference type="GO" id="GO:0009165">
    <property type="term" value="P:nucleotide biosynthetic process"/>
    <property type="evidence" value="ECO:0007669"/>
    <property type="project" value="UniProtKB-KW"/>
</dbReference>
<dbReference type="Proteomes" id="UP000242188">
    <property type="component" value="Unassembled WGS sequence"/>
</dbReference>
<dbReference type="GO" id="GO:0004132">
    <property type="term" value="F:dCMP deaminase activity"/>
    <property type="evidence" value="ECO:0007669"/>
    <property type="project" value="UniProtKB-EC"/>
</dbReference>
<keyword evidence="4" id="KW-0545">Nucleotide biosynthesis</keyword>
<dbReference type="Gene3D" id="3.40.140.10">
    <property type="entry name" value="Cytidine Deaminase, domain 2"/>
    <property type="match status" value="1"/>
</dbReference>
<evidence type="ECO:0000256" key="9">
    <source>
        <dbReference type="PIRSR" id="PIRSR006019-1"/>
    </source>
</evidence>
<dbReference type="InterPro" id="IPR016193">
    <property type="entry name" value="Cytidine_deaminase-like"/>
</dbReference>
<gene>
    <name evidence="12" type="ORF">KP79_PYT12556</name>
</gene>
<protein>
    <recommendedName>
        <fullName evidence="8">dCMP deaminase</fullName>
        <ecNumber evidence="7">3.5.4.12</ecNumber>
    </recommendedName>
    <alternativeName>
        <fullName evidence="8">dCMP deaminase</fullName>
    </alternativeName>
</protein>
<evidence type="ECO:0000256" key="3">
    <source>
        <dbReference type="ARBA" id="ARBA00022723"/>
    </source>
</evidence>
<dbReference type="PANTHER" id="PTHR11086">
    <property type="entry name" value="DEOXYCYTIDYLATE DEAMINASE-RELATED"/>
    <property type="match status" value="1"/>
</dbReference>
<evidence type="ECO:0000313" key="13">
    <source>
        <dbReference type="Proteomes" id="UP000242188"/>
    </source>
</evidence>
<dbReference type="PROSITE" id="PS51747">
    <property type="entry name" value="CYT_DCMP_DEAMINASES_2"/>
    <property type="match status" value="1"/>
</dbReference>
<dbReference type="SUPFAM" id="SSF53927">
    <property type="entry name" value="Cytidine deaminase-like"/>
    <property type="match status" value="1"/>
</dbReference>
<keyword evidence="13" id="KW-1185">Reference proteome</keyword>
<evidence type="ECO:0000256" key="4">
    <source>
        <dbReference type="ARBA" id="ARBA00022727"/>
    </source>
</evidence>
<dbReference type="FunFam" id="3.40.140.10:FF:000021">
    <property type="entry name" value="Deoxycytidylate deaminase"/>
    <property type="match status" value="1"/>
</dbReference>
<keyword evidence="5" id="KW-0378">Hydrolase</keyword>